<evidence type="ECO:0000256" key="11">
    <source>
        <dbReference type="PIRSR" id="PIRSR601842-2"/>
    </source>
</evidence>
<comment type="similarity">
    <text evidence="2 12">Belongs to the peptidase M36 family.</text>
</comment>
<dbReference type="RefSeq" id="XP_013240854.1">
    <property type="nucleotide sequence ID" value="XM_013385400.1"/>
</dbReference>
<organism evidence="14 15">
    <name type="scientific">Tilletiaria anomala (strain ATCC 24038 / CBS 436.72 / UBC 951)</name>
    <dbReference type="NCBI Taxonomy" id="1037660"/>
    <lineage>
        <taxon>Eukaryota</taxon>
        <taxon>Fungi</taxon>
        <taxon>Dikarya</taxon>
        <taxon>Basidiomycota</taxon>
        <taxon>Ustilaginomycotina</taxon>
        <taxon>Exobasidiomycetes</taxon>
        <taxon>Georgefischeriales</taxon>
        <taxon>Tilletiariaceae</taxon>
        <taxon>Tilletiaria</taxon>
    </lineage>
</organism>
<feature type="binding site" evidence="11">
    <location>
        <position position="741"/>
    </location>
    <ligand>
        <name>Zn(2+)</name>
        <dbReference type="ChEBI" id="CHEBI:29105"/>
        <note>catalytic</note>
    </ligand>
</feature>
<protein>
    <recommendedName>
        <fullName evidence="12">Extracellular metalloproteinase</fullName>
        <ecNumber evidence="12">3.4.24.-</ecNumber>
    </recommendedName>
    <alternativeName>
        <fullName evidence="12">Fungalysin</fullName>
    </alternativeName>
</protein>
<dbReference type="PANTHER" id="PTHR33478:SF1">
    <property type="entry name" value="EXTRACELLULAR METALLOPROTEINASE MEP"/>
    <property type="match status" value="1"/>
</dbReference>
<dbReference type="GO" id="GO:0008270">
    <property type="term" value="F:zinc ion binding"/>
    <property type="evidence" value="ECO:0007669"/>
    <property type="project" value="InterPro"/>
</dbReference>
<feature type="active site" evidence="10">
    <location>
        <position position="738"/>
    </location>
</feature>
<evidence type="ECO:0000256" key="13">
    <source>
        <dbReference type="SAM" id="MobiDB-lite"/>
    </source>
</evidence>
<keyword evidence="4 12" id="KW-0645">Protease</keyword>
<evidence type="ECO:0000313" key="15">
    <source>
        <dbReference type="Proteomes" id="UP000027361"/>
    </source>
</evidence>
<dbReference type="GeneID" id="25265212"/>
<dbReference type="InterPro" id="IPR001842">
    <property type="entry name" value="Peptidase_M36"/>
</dbReference>
<feature type="region of interest" description="Disordered" evidence="13">
    <location>
        <begin position="537"/>
        <end position="567"/>
    </location>
</feature>
<dbReference type="STRING" id="1037660.A0A066VAX9"/>
<feature type="chain" id="PRO_5009359667" description="Extracellular metalloproteinase" evidence="12">
    <location>
        <begin position="25"/>
        <end position="977"/>
    </location>
</feature>
<dbReference type="CDD" id="cd09596">
    <property type="entry name" value="M36"/>
    <property type="match status" value="1"/>
</dbReference>
<accession>A0A066VAX9</accession>
<feature type="binding site" evidence="11">
    <location>
        <position position="767"/>
    </location>
    <ligand>
        <name>Zn(2+)</name>
        <dbReference type="ChEBI" id="CHEBI:29105"/>
        <note>catalytic</note>
    </ligand>
</feature>
<dbReference type="HOGENOM" id="CLU_012703_3_2_1"/>
<evidence type="ECO:0000313" key="14">
    <source>
        <dbReference type="EMBL" id="KDN38872.1"/>
    </source>
</evidence>
<keyword evidence="8 12" id="KW-0482">Metalloprotease</keyword>
<evidence type="ECO:0000256" key="1">
    <source>
        <dbReference type="ARBA" id="ARBA00004613"/>
    </source>
</evidence>
<dbReference type="AlphaFoldDB" id="A0A066VAX9"/>
<keyword evidence="6 12" id="KW-0378">Hydrolase</keyword>
<feature type="signal peptide" evidence="12">
    <location>
        <begin position="1"/>
        <end position="24"/>
    </location>
</feature>
<evidence type="ECO:0000256" key="2">
    <source>
        <dbReference type="ARBA" id="ARBA00006006"/>
    </source>
</evidence>
<keyword evidence="5 11" id="KW-0479">Metal-binding</keyword>
<dbReference type="SUPFAM" id="SSF55486">
    <property type="entry name" value="Metalloproteases ('zincins'), catalytic domain"/>
    <property type="match status" value="1"/>
</dbReference>
<dbReference type="EMBL" id="JMSN01000112">
    <property type="protein sequence ID" value="KDN38872.1"/>
    <property type="molecule type" value="Genomic_DNA"/>
</dbReference>
<dbReference type="PANTHER" id="PTHR33478">
    <property type="entry name" value="EXTRACELLULAR METALLOPROTEINASE MEP"/>
    <property type="match status" value="1"/>
</dbReference>
<sequence length="977" mass="106036">MLPTQASNWSALLQQLLLLSTAAASFGSGAYAFHGGLASAASSSSGSRIVAQDVAAHKAAGYRKTLGYGPQHPSALHEPGNKASDSLYTTFATASSGVHADLKDGASAASRLLNSLNDELASYAQLASNTPPLSRHPSLSERVQQSAQWLLLSLTPSDAPPLLSPALSAARQVEWRIREDSYVDTSSGISHVYARAIVTPENREIVNADVNINIAPDGKILSYGNSLYVDAIDNTVRFAAATSSDASHDFTMNLDQDGMGKAKLVDPRLALAHFLAEASPFGSYAVDLDARAEAYAAAMRTRSPRKDDSSGKTDTYTITSAPLTMDPVYAKLAYLQVPADDGIGMELQLVWKMEVPMRDNSYEACLLATMAAPGEASVKDYDSQLGRGRTLSVVDWVQSMPAAHRTVQLEAKRDLTALTWTHLQETSASIGNKAANGMQALEQNIAALLEQGGVYLEQDADSVDADPLSKPPVSITEQVDDHVNGDELALQDFPRDPMLKVFKWGFNDPTDGVRSIENGVRPHSPASPLGWHRTLLRSDPFANSDGDSHSARHGKGHGGRTQPRHEDGKYVVYKDTRGNNVLASADPVGAGDWEGAKRPIAKRISSSRSGSSKDEGDDEWIFDFPFPWRAYDKNHTELDPSVYSDASTTQLFYLCNKYHDFLWGYGFDELSGNFQADNFGRGGAGNDPVIAFSQDGAGMNNADFMTPPDGRKPRMRMYKWSSTPQRDGDFEEGIVIHEYSHGLSTRLTGGPANSGCLGWGEAGGFGEGQGDAFATIIRRKHAKAHDWTMGEWASHTKGGIRKYPYSTNMTVDKELYSDLDKPGYGFSVHAIGEVWAGMVNELVEGLILKHGFTPDLFVPLPNATQADADAFFLREDETPKQRTSTRRIPRHGNSLAVQLLMDGMKLQPCRPGFHDMRDAILQADENLTNGNNTCVIWTAFAKRGLGTDSKIELQTPWGGGVRTDGFKIPKKCQAAQH</sequence>
<evidence type="ECO:0000256" key="9">
    <source>
        <dbReference type="ARBA" id="ARBA00023145"/>
    </source>
</evidence>
<evidence type="ECO:0000256" key="5">
    <source>
        <dbReference type="ARBA" id="ARBA00022723"/>
    </source>
</evidence>
<proteinExistence type="inferred from homology"/>
<evidence type="ECO:0000256" key="10">
    <source>
        <dbReference type="PIRSR" id="PIRSR601842-1"/>
    </source>
</evidence>
<dbReference type="Gene3D" id="1.10.390.10">
    <property type="entry name" value="Neutral Protease Domain 2"/>
    <property type="match status" value="1"/>
</dbReference>
<dbReference type="GO" id="GO:0004222">
    <property type="term" value="F:metalloendopeptidase activity"/>
    <property type="evidence" value="ECO:0007669"/>
    <property type="project" value="InterPro"/>
</dbReference>
<keyword evidence="3 12" id="KW-0964">Secreted</keyword>
<keyword evidence="9 12" id="KW-0865">Zymogen</keyword>
<dbReference type="GO" id="GO:0005615">
    <property type="term" value="C:extracellular space"/>
    <property type="evidence" value="ECO:0007669"/>
    <property type="project" value="InterPro"/>
</dbReference>
<evidence type="ECO:0000256" key="4">
    <source>
        <dbReference type="ARBA" id="ARBA00022670"/>
    </source>
</evidence>
<comment type="caution">
    <text evidence="14">The sequence shown here is derived from an EMBL/GenBank/DDBJ whole genome shotgun (WGS) entry which is preliminary data.</text>
</comment>
<dbReference type="GO" id="GO:0006508">
    <property type="term" value="P:proteolysis"/>
    <property type="evidence" value="ECO:0007669"/>
    <property type="project" value="UniProtKB-KW"/>
</dbReference>
<keyword evidence="12" id="KW-0732">Signal</keyword>
<dbReference type="InterPro" id="IPR027268">
    <property type="entry name" value="Peptidase_M4/M1_CTD_sf"/>
</dbReference>
<dbReference type="OrthoDB" id="3227768at2759"/>
<evidence type="ECO:0000256" key="8">
    <source>
        <dbReference type="ARBA" id="ARBA00023049"/>
    </source>
</evidence>
<keyword evidence="15" id="KW-1185">Reference proteome</keyword>
<dbReference type="InterPro" id="IPR050371">
    <property type="entry name" value="Fungal_virulence_M36"/>
</dbReference>
<dbReference type="EC" id="3.4.24.-" evidence="12"/>
<evidence type="ECO:0000256" key="12">
    <source>
        <dbReference type="RuleBase" id="RU364017"/>
    </source>
</evidence>
<evidence type="ECO:0000256" key="3">
    <source>
        <dbReference type="ARBA" id="ARBA00022525"/>
    </source>
</evidence>
<evidence type="ECO:0000256" key="7">
    <source>
        <dbReference type="ARBA" id="ARBA00022833"/>
    </source>
</evidence>
<keyword evidence="7 11" id="KW-0862">Zinc</keyword>
<gene>
    <name evidence="14" type="ORF">K437DRAFT_259272</name>
</gene>
<dbReference type="InParanoid" id="A0A066VAX9"/>
<dbReference type="Pfam" id="PF02128">
    <property type="entry name" value="Peptidase_M36"/>
    <property type="match status" value="1"/>
</dbReference>
<reference evidence="14 15" key="1">
    <citation type="submission" date="2014-05" db="EMBL/GenBank/DDBJ databases">
        <title>Draft genome sequence of a rare smut relative, Tilletiaria anomala UBC 951.</title>
        <authorList>
            <consortium name="DOE Joint Genome Institute"/>
            <person name="Toome M."/>
            <person name="Kuo A."/>
            <person name="Henrissat B."/>
            <person name="Lipzen A."/>
            <person name="Tritt A."/>
            <person name="Yoshinaga Y."/>
            <person name="Zane M."/>
            <person name="Barry K."/>
            <person name="Grigoriev I.V."/>
            <person name="Spatafora J.W."/>
            <person name="Aimea M.C."/>
        </authorList>
    </citation>
    <scope>NUCLEOTIDE SEQUENCE [LARGE SCALE GENOMIC DNA]</scope>
    <source>
        <strain evidence="14 15">UBC 951</strain>
    </source>
</reference>
<feature type="binding site" evidence="11">
    <location>
        <position position="737"/>
    </location>
    <ligand>
        <name>Zn(2+)</name>
        <dbReference type="ChEBI" id="CHEBI:29105"/>
        <note>catalytic</note>
    </ligand>
</feature>
<name>A0A066VAX9_TILAU</name>
<evidence type="ECO:0000256" key="6">
    <source>
        <dbReference type="ARBA" id="ARBA00022801"/>
    </source>
</evidence>
<dbReference type="OMA" id="DHAGYWG"/>
<dbReference type="Gene3D" id="3.10.170.10">
    <property type="match status" value="1"/>
</dbReference>
<dbReference type="Proteomes" id="UP000027361">
    <property type="component" value="Unassembled WGS sequence"/>
</dbReference>
<comment type="cofactor">
    <cofactor evidence="11">
        <name>Zn(2+)</name>
        <dbReference type="ChEBI" id="CHEBI:29105"/>
    </cofactor>
    <text evidence="11">Binds 1 zinc ion per subunit.</text>
</comment>
<comment type="subcellular location">
    <subcellularLocation>
        <location evidence="1 12">Secreted</location>
    </subcellularLocation>
</comment>